<sequence>MLPSRSRLTSWAPDDLHSTGAAVISSGQSLQSVVGRLSANLTAMPEARSWGGRAHDAAEAMFERAHADARRFADCTAAIGQILHDGADSLGPARRALLDKADEIDLGELYVTEQWVVLIRPAALSAEKVAALLEQAASEQAIVNELLNAVGDADDTTAEKLCAAMEPLGAGEPMLNGLGGLLLPGAGKPDDEVPNPREPLGLLQQSMLRGEDMATTVRDTKEEIVNGDEFRKTLVMQDGSKHVVWEYGSEDYPTVSQMHYDPEGEVVSSAMSWTTIDGVRKTEIEWPDGTIFTATETPDGVRTAGFTLADGRHGVLPPDNPFFTGPVPTVVGGALTGLDAHVGRGGRLPMVSMDAAESVGKGAKFGGPAVGILSTIYSMAAAETPYERCVNGFAGGFKVVGEVGGAAGGGAAGLMIPNPAVQAVAVPTLAVGGSLLVGEGMESLGTKVGEMFCR</sequence>
<organism evidence="1 2">
    <name type="scientific">Mycolicibacterium duvalii</name>
    <dbReference type="NCBI Taxonomy" id="39688"/>
    <lineage>
        <taxon>Bacteria</taxon>
        <taxon>Bacillati</taxon>
        <taxon>Actinomycetota</taxon>
        <taxon>Actinomycetes</taxon>
        <taxon>Mycobacteriales</taxon>
        <taxon>Mycobacteriaceae</taxon>
        <taxon>Mycolicibacterium</taxon>
    </lineage>
</organism>
<evidence type="ECO:0000313" key="2">
    <source>
        <dbReference type="Proteomes" id="UP000467006"/>
    </source>
</evidence>
<keyword evidence="2" id="KW-1185">Reference proteome</keyword>
<dbReference type="Proteomes" id="UP000467006">
    <property type="component" value="Chromosome"/>
</dbReference>
<name>A0A7I7K3L9_9MYCO</name>
<proteinExistence type="predicted"/>
<dbReference type="KEGG" id="mdu:MDUV_35350"/>
<dbReference type="InterPro" id="IPR036689">
    <property type="entry name" value="ESAT-6-like_sf"/>
</dbReference>
<dbReference type="RefSeq" id="WP_098004006.1">
    <property type="nucleotide sequence ID" value="NZ_AP022563.1"/>
</dbReference>
<dbReference type="EMBL" id="AP022563">
    <property type="protein sequence ID" value="BBX18675.1"/>
    <property type="molecule type" value="Genomic_DNA"/>
</dbReference>
<accession>A0A7I7K3L9</accession>
<evidence type="ECO:0000313" key="1">
    <source>
        <dbReference type="EMBL" id="BBX18675.1"/>
    </source>
</evidence>
<dbReference type="Pfam" id="PF06013">
    <property type="entry name" value="WXG100"/>
    <property type="match status" value="1"/>
</dbReference>
<dbReference type="AlphaFoldDB" id="A0A7I7K3L9"/>
<dbReference type="SUPFAM" id="SSF140453">
    <property type="entry name" value="EsxAB dimer-like"/>
    <property type="match status" value="1"/>
</dbReference>
<protein>
    <submittedName>
        <fullName evidence="1">Uncharacterized protein</fullName>
    </submittedName>
</protein>
<dbReference type="InterPro" id="IPR010310">
    <property type="entry name" value="T7SS_ESAT-6-like"/>
</dbReference>
<gene>
    <name evidence="1" type="ORF">MDUV_35350</name>
</gene>
<reference evidence="1 2" key="1">
    <citation type="journal article" date="2019" name="Emerg. Microbes Infect.">
        <title>Comprehensive subspecies identification of 175 nontuberculous mycobacteria species based on 7547 genomic profiles.</title>
        <authorList>
            <person name="Matsumoto Y."/>
            <person name="Kinjo T."/>
            <person name="Motooka D."/>
            <person name="Nabeya D."/>
            <person name="Jung N."/>
            <person name="Uechi K."/>
            <person name="Horii T."/>
            <person name="Iida T."/>
            <person name="Fujita J."/>
            <person name="Nakamura S."/>
        </authorList>
    </citation>
    <scope>NUCLEOTIDE SEQUENCE [LARGE SCALE GENOMIC DNA]</scope>
    <source>
        <strain evidence="1 2">JCM 6396</strain>
    </source>
</reference>